<reference evidence="4" key="1">
    <citation type="journal article" date="2012" name="Stand. Genomic Sci.">
        <title>Permanent draft genome sequence of the gliding predator Saprospira grandis strain Sa g1 (= HR1).</title>
        <authorList>
            <person name="Mavromatis K."/>
            <person name="Chertkov O."/>
            <person name="Lapidus A."/>
            <person name="Nolan M."/>
            <person name="Lucas S."/>
            <person name="Tice H."/>
            <person name="Del Rio T.G."/>
            <person name="Cheng J.F."/>
            <person name="Han C."/>
            <person name="Tapia R."/>
            <person name="Bruce D."/>
            <person name="Goodwin L.A."/>
            <person name="Pitluck S."/>
            <person name="Huntemann M."/>
            <person name="Liolios K."/>
            <person name="Pagani I."/>
            <person name="Ivanova N."/>
            <person name="Mikhailova N."/>
            <person name="Pati A."/>
            <person name="Chen A."/>
            <person name="Palaniappan K."/>
            <person name="Land M."/>
            <person name="Brambilla E.M."/>
            <person name="Rohde M."/>
            <person name="Spring S."/>
            <person name="Goker M."/>
            <person name="Detter J.C."/>
            <person name="Bristow J."/>
            <person name="Eisen J.A."/>
            <person name="Markowitz V."/>
            <person name="Hugenholtz P."/>
            <person name="Kyrpides N.C."/>
            <person name="Klenk H.P."/>
            <person name="Woyke T."/>
        </authorList>
    </citation>
    <scope>NUCLEOTIDE SEQUENCE [LARGE SCALE GENOMIC DNA]</scope>
    <source>
        <strain evidence="4">DSM 2844</strain>
    </source>
</reference>
<dbReference type="Proteomes" id="UP000005113">
    <property type="component" value="Unassembled WGS sequence"/>
</dbReference>
<dbReference type="InterPro" id="IPR028098">
    <property type="entry name" value="Glyco_trans_4-like_N"/>
</dbReference>
<name>J1I2H1_9BACT</name>
<dbReference type="GO" id="GO:0071793">
    <property type="term" value="P:bacillithiol biosynthetic process"/>
    <property type="evidence" value="ECO:0007669"/>
    <property type="project" value="InterPro"/>
</dbReference>
<dbReference type="SUPFAM" id="SSF53756">
    <property type="entry name" value="UDP-Glycosyltransferase/glycogen phosphorylase"/>
    <property type="match status" value="1"/>
</dbReference>
<feature type="domain" description="Glycosyl transferase family 1" evidence="1">
    <location>
        <begin position="186"/>
        <end position="349"/>
    </location>
</feature>
<accession>J1I2H1</accession>
<evidence type="ECO:0000313" key="4">
    <source>
        <dbReference type="Proteomes" id="UP000005113"/>
    </source>
</evidence>
<dbReference type="PANTHER" id="PTHR45947:SF3">
    <property type="entry name" value="SULFOQUINOVOSYL TRANSFERASE SQD2"/>
    <property type="match status" value="1"/>
</dbReference>
<dbReference type="PANTHER" id="PTHR45947">
    <property type="entry name" value="SULFOQUINOVOSYL TRANSFERASE SQD2"/>
    <property type="match status" value="1"/>
</dbReference>
<organism evidence="3 4">
    <name type="scientific">Saprospira grandis DSM 2844</name>
    <dbReference type="NCBI Taxonomy" id="694433"/>
    <lineage>
        <taxon>Bacteria</taxon>
        <taxon>Pseudomonadati</taxon>
        <taxon>Bacteroidota</taxon>
        <taxon>Saprospiria</taxon>
        <taxon>Saprospirales</taxon>
        <taxon>Saprospiraceae</taxon>
        <taxon>Saprospira</taxon>
    </lineage>
</organism>
<proteinExistence type="predicted"/>
<dbReference type="Pfam" id="PF13439">
    <property type="entry name" value="Glyco_transf_4"/>
    <property type="match status" value="1"/>
</dbReference>
<dbReference type="HOGENOM" id="CLU_009583_2_5_10"/>
<dbReference type="NCBIfam" id="TIGR03999">
    <property type="entry name" value="thiol_BshA"/>
    <property type="match status" value="1"/>
</dbReference>
<dbReference type="InterPro" id="IPR050194">
    <property type="entry name" value="Glycosyltransferase_grp1"/>
</dbReference>
<dbReference type="InterPro" id="IPR023881">
    <property type="entry name" value="Thiol_BshA"/>
</dbReference>
<gene>
    <name evidence="3" type="ORF">SapgrDRAFT_0757</name>
</gene>
<dbReference type="OrthoDB" id="9810929at2"/>
<dbReference type="GO" id="GO:0016757">
    <property type="term" value="F:glycosyltransferase activity"/>
    <property type="evidence" value="ECO:0007669"/>
    <property type="project" value="InterPro"/>
</dbReference>
<evidence type="ECO:0000259" key="2">
    <source>
        <dbReference type="Pfam" id="PF13439"/>
    </source>
</evidence>
<protein>
    <submittedName>
        <fullName evidence="3">N-acetyl-alpha-D-glucosaminyl L-malate synthase BshA</fullName>
    </submittedName>
</protein>
<dbReference type="EMBL" id="JH719942">
    <property type="protein sequence ID" value="EJF52498.1"/>
    <property type="molecule type" value="Genomic_DNA"/>
</dbReference>
<evidence type="ECO:0000259" key="1">
    <source>
        <dbReference type="Pfam" id="PF00534"/>
    </source>
</evidence>
<sequence length="383" mass="42590">MKIGIVCYPTYGGSGVVATELGKGLADKGHKVHFITYAPPARLDGFHENIVYNEVRFADYPLFDYPPYETALASKLVDVVKYDQLDVLHVHYAVPHASVAYMAKKILLQEGIYIPTVTTLHGTDITLVGKQPVYEPVVSFAINKSDGVTAVSDSLRKDTYANFEVDQDIEVIYNFIDFDRFKRSNKEHFRKAIAPHGEKILIHISNFRKVKRVEDVVKIFAQVRAELPAKLLLVGDGPERQKLAQLCRELGLCADIRFLGKQDAVEELLAVSDLFIMPSASESFGLSALEAMACEVPVISTNVGGLPEVNLHGVTGFCSELGEVDEMAANALKLLKDEALHQEFQKAALEHAKKFSIENILPQYEAYYEKVIQRSVYPKAAVD</sequence>
<dbReference type="Pfam" id="PF00534">
    <property type="entry name" value="Glycos_transf_1"/>
    <property type="match status" value="1"/>
</dbReference>
<feature type="domain" description="Glycosyltransferase subfamily 4-like N-terminal" evidence="2">
    <location>
        <begin position="11"/>
        <end position="180"/>
    </location>
</feature>
<dbReference type="AlphaFoldDB" id="J1I2H1"/>
<evidence type="ECO:0000313" key="3">
    <source>
        <dbReference type="EMBL" id="EJF52498.1"/>
    </source>
</evidence>
<dbReference type="RefSeq" id="WP_002657495.1">
    <property type="nucleotide sequence ID" value="NZ_JH719942.1"/>
</dbReference>
<dbReference type="Gene3D" id="3.40.50.2000">
    <property type="entry name" value="Glycogen Phosphorylase B"/>
    <property type="match status" value="2"/>
</dbReference>
<dbReference type="InterPro" id="IPR001296">
    <property type="entry name" value="Glyco_trans_1"/>
</dbReference>